<dbReference type="InterPro" id="IPR040773">
    <property type="entry name" value="Rpn6_N"/>
</dbReference>
<dbReference type="FunFam" id="1.25.40.570:FF:000007">
    <property type="entry name" value="26S proteasome non-ATPase regulatory subunit 11"/>
    <property type="match status" value="1"/>
</dbReference>
<dbReference type="PROSITE" id="PS50250">
    <property type="entry name" value="PCI"/>
    <property type="match status" value="1"/>
</dbReference>
<dbReference type="GO" id="GO:0030163">
    <property type="term" value="P:protein catabolic process"/>
    <property type="evidence" value="ECO:0007669"/>
    <property type="project" value="UniProtKB-ARBA"/>
</dbReference>
<name>A0A427A2K3_ENSVE</name>
<comment type="caution">
    <text evidence="3">The sequence shown here is derived from an EMBL/GenBank/DDBJ whole genome shotgun (WGS) entry which is preliminary data.</text>
</comment>
<dbReference type="EMBL" id="AMZH03004016">
    <property type="protein sequence ID" value="RRT70436.1"/>
    <property type="molecule type" value="Genomic_DNA"/>
</dbReference>
<reference evidence="3 4" key="1">
    <citation type="journal article" date="2014" name="Agronomy (Basel)">
        <title>A Draft Genome Sequence for Ensete ventricosum, the Drought-Tolerant Tree Against Hunger.</title>
        <authorList>
            <person name="Harrison J."/>
            <person name="Moore K.A."/>
            <person name="Paszkiewicz K."/>
            <person name="Jones T."/>
            <person name="Grant M."/>
            <person name="Ambacheew D."/>
            <person name="Muzemil S."/>
            <person name="Studholme D.J."/>
        </authorList>
    </citation>
    <scope>NUCLEOTIDE SEQUENCE [LARGE SCALE GENOMIC DNA]</scope>
</reference>
<dbReference type="GO" id="GO:0000502">
    <property type="term" value="C:proteasome complex"/>
    <property type="evidence" value="ECO:0007669"/>
    <property type="project" value="UniProtKB-KW"/>
</dbReference>
<dbReference type="Proteomes" id="UP000287651">
    <property type="component" value="Unassembled WGS sequence"/>
</dbReference>
<dbReference type="InterPro" id="IPR040780">
    <property type="entry name" value="Rpn6_C_helix"/>
</dbReference>
<gene>
    <name evidence="3" type="ORF">B296_00036459</name>
</gene>
<dbReference type="AlphaFoldDB" id="A0A427A2K3"/>
<dbReference type="InterPro" id="IPR011990">
    <property type="entry name" value="TPR-like_helical_dom_sf"/>
</dbReference>
<dbReference type="Gene3D" id="1.25.40.570">
    <property type="match status" value="1"/>
</dbReference>
<protein>
    <submittedName>
        <fullName evidence="3">Uncharacterized protein</fullName>
    </submittedName>
</protein>
<dbReference type="Pfam" id="PF01399">
    <property type="entry name" value="PCI"/>
    <property type="match status" value="1"/>
</dbReference>
<accession>A0A427A2K3</accession>
<evidence type="ECO:0000313" key="4">
    <source>
        <dbReference type="Proteomes" id="UP000287651"/>
    </source>
</evidence>
<dbReference type="SMART" id="SM00088">
    <property type="entry name" value="PINT"/>
    <property type="match status" value="1"/>
</dbReference>
<proteinExistence type="inferred from homology"/>
<keyword evidence="2" id="KW-0647">Proteasome</keyword>
<organism evidence="3 4">
    <name type="scientific">Ensete ventricosum</name>
    <name type="common">Abyssinian banana</name>
    <name type="synonym">Musa ensete</name>
    <dbReference type="NCBI Taxonomy" id="4639"/>
    <lineage>
        <taxon>Eukaryota</taxon>
        <taxon>Viridiplantae</taxon>
        <taxon>Streptophyta</taxon>
        <taxon>Embryophyta</taxon>
        <taxon>Tracheophyta</taxon>
        <taxon>Spermatophyta</taxon>
        <taxon>Magnoliopsida</taxon>
        <taxon>Liliopsida</taxon>
        <taxon>Zingiberales</taxon>
        <taxon>Musaceae</taxon>
        <taxon>Ensete</taxon>
    </lineage>
</organism>
<dbReference type="SUPFAM" id="SSF46785">
    <property type="entry name" value="Winged helix' DNA-binding domain"/>
    <property type="match status" value="1"/>
</dbReference>
<dbReference type="Pfam" id="PF18055">
    <property type="entry name" value="RPN6_N"/>
    <property type="match status" value="1"/>
</dbReference>
<dbReference type="PANTHER" id="PTHR10678">
    <property type="entry name" value="26S PROTEASOME NON-ATPASE REGULATORY SUBUNIT 11/COP9 SIGNALOSOME COMPLEX SUBUNIT 2"/>
    <property type="match status" value="1"/>
</dbReference>
<dbReference type="SMART" id="SM00753">
    <property type="entry name" value="PAM"/>
    <property type="match status" value="1"/>
</dbReference>
<sequence length="423" mass="47225">MFSASYLPATTDSIAQALEAKDASESISMLYRLLENPSAAPEALRIKEQAISNLTELLTQEKKAEDLRSLLTQLRPFFSLIPKAKTAKIVRGIIDAVAKIPGTSDLQISLCKEMVEWTRAEKRTFLRQRVEARLAALLMENKEYSEALTLLSSLIKEVRRLDDKLLLVDIDLLESKLHFSLRNLPKAKAALTAARTAANAIYVPPAQQGTIDLQSGILHAEEKDYKTAYSYFFEAFEAFNALEDPRAVFSLKYMLLCKIMVSQADDVSGIISSKAGLQYVGPDLDAMKAVADAHSKRSLKFFETALRDYRAQLEEDPIVHRHLSSLYDTLLEQNLCRLIEPYSRVEIAHVAEMIELPVDHVEKKLSQMILDKKFAGTLDQGAGCLVIFDDPKPDAIFPATLETIANIGKVVDSLYVRSARIMA</sequence>
<comment type="similarity">
    <text evidence="1">Belongs to the proteasome subunit S9 family.</text>
</comment>
<dbReference type="InterPro" id="IPR050871">
    <property type="entry name" value="26S_Proteasome/COP9_Components"/>
</dbReference>
<dbReference type="SUPFAM" id="SSF48452">
    <property type="entry name" value="TPR-like"/>
    <property type="match status" value="1"/>
</dbReference>
<dbReference type="InterPro" id="IPR000717">
    <property type="entry name" value="PCI_dom"/>
</dbReference>
<dbReference type="Pfam" id="PF18503">
    <property type="entry name" value="RPN6_C_helix"/>
    <property type="match status" value="1"/>
</dbReference>
<dbReference type="InterPro" id="IPR036390">
    <property type="entry name" value="WH_DNA-bd_sf"/>
</dbReference>
<evidence type="ECO:0000256" key="1">
    <source>
        <dbReference type="ARBA" id="ARBA00007454"/>
    </source>
</evidence>
<evidence type="ECO:0000313" key="3">
    <source>
        <dbReference type="EMBL" id="RRT70436.1"/>
    </source>
</evidence>
<evidence type="ECO:0000256" key="2">
    <source>
        <dbReference type="ARBA" id="ARBA00022942"/>
    </source>
</evidence>